<accession>A0A1H9XBP4</accession>
<reference evidence="1 2" key="1">
    <citation type="submission" date="2016-10" db="EMBL/GenBank/DDBJ databases">
        <authorList>
            <person name="de Groot N.N."/>
        </authorList>
    </citation>
    <scope>NUCLEOTIDE SEQUENCE [LARGE SCALE GENOMIC DNA]</scope>
    <source>
        <strain evidence="1 2">AR40</strain>
    </source>
</reference>
<name>A0A1H9XBP4_BUTFI</name>
<dbReference type="Proteomes" id="UP000182584">
    <property type="component" value="Unassembled WGS sequence"/>
</dbReference>
<sequence>MIFFHNDVCSKPGCGDVQAFLYDVFESVCKMPEETLGALIFGVFEYFHSRALFYDFAAVYEDDFVGYVEGEFEFVCDDYGCDALPGYVFDDS</sequence>
<organism evidence="1 2">
    <name type="scientific">Butyrivibrio fibrisolvens</name>
    <dbReference type="NCBI Taxonomy" id="831"/>
    <lineage>
        <taxon>Bacteria</taxon>
        <taxon>Bacillati</taxon>
        <taxon>Bacillota</taxon>
        <taxon>Clostridia</taxon>
        <taxon>Lachnospirales</taxon>
        <taxon>Lachnospiraceae</taxon>
        <taxon>Butyrivibrio</taxon>
    </lineage>
</organism>
<gene>
    <name evidence="1" type="ORF">SAMN04487884_1538</name>
</gene>
<dbReference type="AlphaFoldDB" id="A0A1H9XBP4"/>
<protein>
    <submittedName>
        <fullName evidence="1">Uncharacterized protein</fullName>
    </submittedName>
</protein>
<proteinExistence type="predicted"/>
<evidence type="ECO:0000313" key="2">
    <source>
        <dbReference type="Proteomes" id="UP000182584"/>
    </source>
</evidence>
<evidence type="ECO:0000313" key="1">
    <source>
        <dbReference type="EMBL" id="SES43297.1"/>
    </source>
</evidence>
<dbReference type="EMBL" id="FOGJ01000053">
    <property type="protein sequence ID" value="SES43297.1"/>
    <property type="molecule type" value="Genomic_DNA"/>
</dbReference>